<dbReference type="InterPro" id="IPR036388">
    <property type="entry name" value="WH-like_DNA-bd_sf"/>
</dbReference>
<dbReference type="SUPFAM" id="SSF46785">
    <property type="entry name" value="Winged helix' DNA-binding domain"/>
    <property type="match status" value="1"/>
</dbReference>
<comment type="similarity">
    <text evidence="1">In the C-terminal section; belongs to the class-I pyridoxal-phosphate-dependent aminotransferase family.</text>
</comment>
<dbReference type="PANTHER" id="PTHR46577">
    <property type="entry name" value="HTH-TYPE TRANSCRIPTIONAL REGULATORY PROTEIN GABR"/>
    <property type="match status" value="1"/>
</dbReference>
<reference evidence="8 9" key="1">
    <citation type="submission" date="2020-04" db="EMBL/GenBank/DDBJ databases">
        <title>Zoogloea sp. G-4-1-14 isolated from soil.</title>
        <authorList>
            <person name="Dahal R.H."/>
        </authorList>
    </citation>
    <scope>NUCLEOTIDE SEQUENCE [LARGE SCALE GENOMIC DNA]</scope>
    <source>
        <strain evidence="8 9">G-4-1-14</strain>
    </source>
</reference>
<evidence type="ECO:0000313" key="9">
    <source>
        <dbReference type="Proteomes" id="UP000580043"/>
    </source>
</evidence>
<keyword evidence="5" id="KW-0804">Transcription</keyword>
<dbReference type="CDD" id="cd07377">
    <property type="entry name" value="WHTH_GntR"/>
    <property type="match status" value="1"/>
</dbReference>
<feature type="region of interest" description="Disordered" evidence="6">
    <location>
        <begin position="84"/>
        <end position="104"/>
    </location>
</feature>
<sequence length="492" mass="53754">MLRPWKMKLAIQRDHTLPVHLQIAQYLADEIGRGRLVPGSALPGTREVAADLAVNRKTVVLAFEELAAQGWVSTQGRRGTFVAARLPGPPPEVPTATARPMASGEPPYRLYGRPLERPPAVGEQAAVTFSDGVPDARLIPYDVLGRAYRRALIDTARHNGLGYGDPRGDPALRQSVARMLAEERGLQAGPDKVCIVRGSQMGIYLAARLLVRPGDHVAVEALSYPPAREAFRAAGAEVHGLAMDADGMRPDELERLCRRTRIRAVYLTPHHQFPTTRLMPAERRVHLLMLAEQFDFAIVEDDYDHEFHFSHRPMFPMASVDRSGRVIYVGSLSKVLAPGLRVGYVVGAPALIDRCAAEILLIDRQGNPVTERAVSDLMDSGELKRHIRRALRVYEARRSLIAGRAAQLPPQVDFTLPPGGLALWLRLDPGVDDEALIRLAREEGVQIPSSRPFCATGDLPGGLRLGYASLAPAEIEAGLDGLARALARLPVA</sequence>
<dbReference type="GO" id="GO:0003700">
    <property type="term" value="F:DNA-binding transcription factor activity"/>
    <property type="evidence" value="ECO:0007669"/>
    <property type="project" value="InterPro"/>
</dbReference>
<proteinExistence type="inferred from homology"/>
<dbReference type="Pfam" id="PF00392">
    <property type="entry name" value="GntR"/>
    <property type="match status" value="1"/>
</dbReference>
<dbReference type="PANTHER" id="PTHR46577:SF1">
    <property type="entry name" value="HTH-TYPE TRANSCRIPTIONAL REGULATORY PROTEIN GABR"/>
    <property type="match status" value="1"/>
</dbReference>
<dbReference type="InterPro" id="IPR000524">
    <property type="entry name" value="Tscrpt_reg_HTH_GntR"/>
</dbReference>
<dbReference type="InterPro" id="IPR004839">
    <property type="entry name" value="Aminotransferase_I/II_large"/>
</dbReference>
<protein>
    <submittedName>
        <fullName evidence="8">PLP-dependent aminotransferase family protein</fullName>
    </submittedName>
</protein>
<name>A0A848G212_9RHOO</name>
<keyword evidence="3" id="KW-0805">Transcription regulation</keyword>
<dbReference type="InterPro" id="IPR051446">
    <property type="entry name" value="HTH_trans_reg/aminotransferase"/>
</dbReference>
<dbReference type="RefSeq" id="WP_169144108.1">
    <property type="nucleotide sequence ID" value="NZ_JABBGA010000001.1"/>
</dbReference>
<dbReference type="Gene3D" id="1.10.10.10">
    <property type="entry name" value="Winged helix-like DNA-binding domain superfamily/Winged helix DNA-binding domain"/>
    <property type="match status" value="1"/>
</dbReference>
<dbReference type="Proteomes" id="UP000580043">
    <property type="component" value="Unassembled WGS sequence"/>
</dbReference>
<dbReference type="InterPro" id="IPR015421">
    <property type="entry name" value="PyrdxlP-dep_Trfase_major"/>
</dbReference>
<keyword evidence="4" id="KW-0238">DNA-binding</keyword>
<feature type="domain" description="HTH gntR-type" evidence="7">
    <location>
        <begin position="17"/>
        <end position="85"/>
    </location>
</feature>
<evidence type="ECO:0000256" key="3">
    <source>
        <dbReference type="ARBA" id="ARBA00023015"/>
    </source>
</evidence>
<keyword evidence="8" id="KW-0808">Transferase</keyword>
<organism evidence="8 9">
    <name type="scientific">Zoogloea dura</name>
    <dbReference type="NCBI Taxonomy" id="2728840"/>
    <lineage>
        <taxon>Bacteria</taxon>
        <taxon>Pseudomonadati</taxon>
        <taxon>Pseudomonadota</taxon>
        <taxon>Betaproteobacteria</taxon>
        <taxon>Rhodocyclales</taxon>
        <taxon>Zoogloeaceae</taxon>
        <taxon>Zoogloea</taxon>
    </lineage>
</organism>
<dbReference type="GO" id="GO:0008483">
    <property type="term" value="F:transaminase activity"/>
    <property type="evidence" value="ECO:0007669"/>
    <property type="project" value="UniProtKB-KW"/>
</dbReference>
<dbReference type="CDD" id="cd00609">
    <property type="entry name" value="AAT_like"/>
    <property type="match status" value="1"/>
</dbReference>
<keyword evidence="2" id="KW-0663">Pyridoxal phosphate</keyword>
<dbReference type="AlphaFoldDB" id="A0A848G212"/>
<dbReference type="SMART" id="SM00345">
    <property type="entry name" value="HTH_GNTR"/>
    <property type="match status" value="1"/>
</dbReference>
<accession>A0A848G212</accession>
<evidence type="ECO:0000256" key="5">
    <source>
        <dbReference type="ARBA" id="ARBA00023163"/>
    </source>
</evidence>
<evidence type="ECO:0000259" key="7">
    <source>
        <dbReference type="PROSITE" id="PS50949"/>
    </source>
</evidence>
<evidence type="ECO:0000313" key="8">
    <source>
        <dbReference type="EMBL" id="NML24483.1"/>
    </source>
</evidence>
<dbReference type="GO" id="GO:0030170">
    <property type="term" value="F:pyridoxal phosphate binding"/>
    <property type="evidence" value="ECO:0007669"/>
    <property type="project" value="InterPro"/>
</dbReference>
<dbReference type="Gene3D" id="3.40.640.10">
    <property type="entry name" value="Type I PLP-dependent aspartate aminotransferase-like (Major domain)"/>
    <property type="match status" value="1"/>
</dbReference>
<dbReference type="Pfam" id="PF00155">
    <property type="entry name" value="Aminotran_1_2"/>
    <property type="match status" value="1"/>
</dbReference>
<dbReference type="PROSITE" id="PS50949">
    <property type="entry name" value="HTH_GNTR"/>
    <property type="match status" value="1"/>
</dbReference>
<evidence type="ECO:0000256" key="4">
    <source>
        <dbReference type="ARBA" id="ARBA00023125"/>
    </source>
</evidence>
<evidence type="ECO:0000256" key="6">
    <source>
        <dbReference type="SAM" id="MobiDB-lite"/>
    </source>
</evidence>
<dbReference type="InterPro" id="IPR036390">
    <property type="entry name" value="WH_DNA-bd_sf"/>
</dbReference>
<comment type="caution">
    <text evidence="8">The sequence shown here is derived from an EMBL/GenBank/DDBJ whole genome shotgun (WGS) entry which is preliminary data.</text>
</comment>
<dbReference type="SUPFAM" id="SSF53383">
    <property type="entry name" value="PLP-dependent transferases"/>
    <property type="match status" value="1"/>
</dbReference>
<keyword evidence="8" id="KW-0032">Aminotransferase</keyword>
<evidence type="ECO:0000256" key="2">
    <source>
        <dbReference type="ARBA" id="ARBA00022898"/>
    </source>
</evidence>
<keyword evidence="9" id="KW-1185">Reference proteome</keyword>
<evidence type="ECO:0000256" key="1">
    <source>
        <dbReference type="ARBA" id="ARBA00005384"/>
    </source>
</evidence>
<dbReference type="GO" id="GO:0003677">
    <property type="term" value="F:DNA binding"/>
    <property type="evidence" value="ECO:0007669"/>
    <property type="project" value="UniProtKB-KW"/>
</dbReference>
<gene>
    <name evidence="8" type="ORF">HHL15_01905</name>
</gene>
<dbReference type="EMBL" id="JABBGA010000001">
    <property type="protein sequence ID" value="NML24483.1"/>
    <property type="molecule type" value="Genomic_DNA"/>
</dbReference>
<dbReference type="InterPro" id="IPR015424">
    <property type="entry name" value="PyrdxlP-dep_Trfase"/>
</dbReference>